<keyword evidence="5" id="KW-0812">Transmembrane</keyword>
<keyword evidence="2" id="KW-0378">Hydrolase</keyword>
<dbReference type="GO" id="GO:0005525">
    <property type="term" value="F:GTP binding"/>
    <property type="evidence" value="ECO:0007669"/>
    <property type="project" value="UniProtKB-KW"/>
</dbReference>
<proteinExistence type="inferred from homology"/>
<dbReference type="EMBL" id="CM027680">
    <property type="protein sequence ID" value="KAG0547187.1"/>
    <property type="molecule type" value="Genomic_DNA"/>
</dbReference>
<evidence type="ECO:0000256" key="2">
    <source>
        <dbReference type="ARBA" id="ARBA00022801"/>
    </source>
</evidence>
<dbReference type="InterPro" id="IPR036543">
    <property type="entry name" value="Guanylate-bd_C_sf"/>
</dbReference>
<feature type="transmembrane region" description="Helical" evidence="5">
    <location>
        <begin position="570"/>
        <end position="588"/>
    </location>
</feature>
<comment type="similarity">
    <text evidence="4">Belongs to the TRAFAC class dynamin-like GTPase superfamily. GB1/RHD3 GTPase family.</text>
</comment>
<dbReference type="PROSITE" id="PS51715">
    <property type="entry name" value="G_GB1_RHD3"/>
    <property type="match status" value="1"/>
</dbReference>
<evidence type="ECO:0000313" key="8">
    <source>
        <dbReference type="EMBL" id="KAG0547187.1"/>
    </source>
</evidence>
<dbReference type="Proteomes" id="UP000807115">
    <property type="component" value="Chromosome 1"/>
</dbReference>
<evidence type="ECO:0000256" key="6">
    <source>
        <dbReference type="SAM" id="SignalP"/>
    </source>
</evidence>
<name>A0A921RW37_SORBI</name>
<dbReference type="PANTHER" id="PTHR10751">
    <property type="entry name" value="GUANYLATE BINDING PROTEIN"/>
    <property type="match status" value="1"/>
</dbReference>
<keyword evidence="1" id="KW-0547">Nucleotide-binding</keyword>
<keyword evidence="5" id="KW-0472">Membrane</keyword>
<dbReference type="Pfam" id="PF02841">
    <property type="entry name" value="GBP_C"/>
    <property type="match status" value="1"/>
</dbReference>
<reference evidence="8" key="2">
    <citation type="submission" date="2020-10" db="EMBL/GenBank/DDBJ databases">
        <authorList>
            <person name="Cooper E.A."/>
            <person name="Brenton Z.W."/>
            <person name="Flinn B.S."/>
            <person name="Jenkins J."/>
            <person name="Shu S."/>
            <person name="Flowers D."/>
            <person name="Luo F."/>
            <person name="Wang Y."/>
            <person name="Xia P."/>
            <person name="Barry K."/>
            <person name="Daum C."/>
            <person name="Lipzen A."/>
            <person name="Yoshinaga Y."/>
            <person name="Schmutz J."/>
            <person name="Saski C."/>
            <person name="Vermerris W."/>
            <person name="Kresovich S."/>
        </authorList>
    </citation>
    <scope>NUCLEOTIDE SEQUENCE</scope>
</reference>
<evidence type="ECO:0000259" key="7">
    <source>
        <dbReference type="PROSITE" id="PS51715"/>
    </source>
</evidence>
<evidence type="ECO:0000256" key="5">
    <source>
        <dbReference type="SAM" id="Phobius"/>
    </source>
</evidence>
<evidence type="ECO:0000256" key="3">
    <source>
        <dbReference type="ARBA" id="ARBA00023134"/>
    </source>
</evidence>
<dbReference type="Gene3D" id="3.40.50.300">
    <property type="entry name" value="P-loop containing nucleotide triphosphate hydrolases"/>
    <property type="match status" value="1"/>
</dbReference>
<evidence type="ECO:0000313" key="9">
    <source>
        <dbReference type="Proteomes" id="UP000807115"/>
    </source>
</evidence>
<sequence>MGRGRGRGRWAPGIRAAALILLAVAAAAGAAAGDPDPDELERAFPIVEPDHGHTKLRLSEQGLEAIRRIETPIAVVGVIGPYRSGKSFLLNQLLSLSCDKGFGVGHMRDTKTKGIWIWGTPVEMDVDGSKVSVLYLDTEGFESVGKSNVYDDRIFALATVLSSVLIYNLPETVREADISRLSFAVEIAEEFYGRVKGQDVAFEPAKLLWLIQRDFLQGKSVQQMVNEALQRVPNDNGDKYIDEVNQIRDSLAVMGNNSTAFSLPQPHLQRTKLCDMEDKELEPLYVKRREQLKQLVSSIVKPKIVQGRTLNGKDFASFLQQILEALNKGEIPSTGSLVEIFNKAILDHCLKVYREKMDGLGLPVPVDELQKLHEMANGEARILFDKQHFGKHHAAQSALKLEDEIKKVYRNVLLANEYQSSKLCEARFSECEDKMDHLQVLKLPSMAKFNAGFTHCNQSFVKDCVGPAKESYERRMSKMLAKSRALFIKEYNNKLFNWLVTFSLVMVVIGRFVIKFFLLEIVAWVMFIFLETYTRMFWSAESLYYNPAWHIIVSSWEIIVYSPILDLDRWAIPIVIMLSFGVFYWRCFGGRRKRGRGSLLPLYKNSYKNSSRSRSD</sequence>
<protein>
    <recommendedName>
        <fullName evidence="7">GB1/RHD3-type G domain-containing protein</fullName>
    </recommendedName>
</protein>
<dbReference type="AlphaFoldDB" id="A0A921RW37"/>
<feature type="signal peptide" evidence="6">
    <location>
        <begin position="1"/>
        <end position="32"/>
    </location>
</feature>
<reference evidence="8" key="1">
    <citation type="journal article" date="2019" name="BMC Genomics">
        <title>A new reference genome for Sorghum bicolor reveals high levels of sequence similarity between sweet and grain genotypes: implications for the genetics of sugar metabolism.</title>
        <authorList>
            <person name="Cooper E.A."/>
            <person name="Brenton Z.W."/>
            <person name="Flinn B.S."/>
            <person name="Jenkins J."/>
            <person name="Shu S."/>
            <person name="Flowers D."/>
            <person name="Luo F."/>
            <person name="Wang Y."/>
            <person name="Xia P."/>
            <person name="Barry K."/>
            <person name="Daum C."/>
            <person name="Lipzen A."/>
            <person name="Yoshinaga Y."/>
            <person name="Schmutz J."/>
            <person name="Saski C."/>
            <person name="Vermerris W."/>
            <person name="Kresovich S."/>
        </authorList>
    </citation>
    <scope>NUCLEOTIDE SEQUENCE</scope>
</reference>
<dbReference type="InterPro" id="IPR027417">
    <property type="entry name" value="P-loop_NTPase"/>
</dbReference>
<dbReference type="FunFam" id="1.20.1000.10:FF:000002">
    <property type="entry name" value="Guanylate-binding family protein"/>
    <property type="match status" value="1"/>
</dbReference>
<keyword evidence="6" id="KW-0732">Signal</keyword>
<dbReference type="Gene3D" id="1.20.1000.10">
    <property type="entry name" value="Guanylate-binding protein, C-terminal domain"/>
    <property type="match status" value="1"/>
</dbReference>
<feature type="chain" id="PRO_5036903732" description="GB1/RHD3-type G domain-containing protein" evidence="6">
    <location>
        <begin position="33"/>
        <end position="616"/>
    </location>
</feature>
<keyword evidence="3" id="KW-0342">GTP-binding</keyword>
<organism evidence="8 9">
    <name type="scientific">Sorghum bicolor</name>
    <name type="common">Sorghum</name>
    <name type="synonym">Sorghum vulgare</name>
    <dbReference type="NCBI Taxonomy" id="4558"/>
    <lineage>
        <taxon>Eukaryota</taxon>
        <taxon>Viridiplantae</taxon>
        <taxon>Streptophyta</taxon>
        <taxon>Embryophyta</taxon>
        <taxon>Tracheophyta</taxon>
        <taxon>Spermatophyta</taxon>
        <taxon>Magnoliopsida</taxon>
        <taxon>Liliopsida</taxon>
        <taxon>Poales</taxon>
        <taxon>Poaceae</taxon>
        <taxon>PACMAD clade</taxon>
        <taxon>Panicoideae</taxon>
        <taxon>Andropogonodae</taxon>
        <taxon>Andropogoneae</taxon>
        <taxon>Sorghinae</taxon>
        <taxon>Sorghum</taxon>
    </lineage>
</organism>
<feature type="domain" description="GB1/RHD3-type G" evidence="7">
    <location>
        <begin position="70"/>
        <end position="183"/>
    </location>
</feature>
<dbReference type="InterPro" id="IPR030386">
    <property type="entry name" value="G_GB1_RHD3_dom"/>
</dbReference>
<evidence type="ECO:0000256" key="1">
    <source>
        <dbReference type="ARBA" id="ARBA00022741"/>
    </source>
</evidence>
<keyword evidence="5" id="KW-1133">Transmembrane helix</keyword>
<dbReference type="SUPFAM" id="SSF52540">
    <property type="entry name" value="P-loop containing nucleoside triphosphate hydrolases"/>
    <property type="match status" value="1"/>
</dbReference>
<evidence type="ECO:0000256" key="4">
    <source>
        <dbReference type="PROSITE-ProRule" id="PRU01052"/>
    </source>
</evidence>
<dbReference type="InterPro" id="IPR003191">
    <property type="entry name" value="Guanylate-bd/ATL_C"/>
</dbReference>
<dbReference type="InterPro" id="IPR015894">
    <property type="entry name" value="Guanylate-bd_N"/>
</dbReference>
<dbReference type="CDD" id="cd01851">
    <property type="entry name" value="GBP"/>
    <property type="match status" value="1"/>
</dbReference>
<accession>A0A921RW37</accession>
<dbReference type="GO" id="GO:0003924">
    <property type="term" value="F:GTPase activity"/>
    <property type="evidence" value="ECO:0007669"/>
    <property type="project" value="InterPro"/>
</dbReference>
<gene>
    <name evidence="8" type="ORF">BDA96_01G057900</name>
</gene>
<dbReference type="Pfam" id="PF02263">
    <property type="entry name" value="GBP"/>
    <property type="match status" value="1"/>
</dbReference>
<dbReference type="SUPFAM" id="SSF48340">
    <property type="entry name" value="Interferon-induced guanylate-binding protein 1 (GBP1), C-terminal domain"/>
    <property type="match status" value="1"/>
</dbReference>
<dbReference type="FunFam" id="3.40.50.300:FF:001063">
    <property type="entry name" value="Guanylate-binding family protein"/>
    <property type="match status" value="1"/>
</dbReference>
<comment type="caution">
    <text evidence="8">The sequence shown here is derived from an EMBL/GenBank/DDBJ whole genome shotgun (WGS) entry which is preliminary data.</text>
</comment>